<evidence type="ECO:0000313" key="1">
    <source>
        <dbReference type="EMBL" id="KAI3367162.1"/>
    </source>
</evidence>
<reference evidence="1" key="1">
    <citation type="submission" date="2022-04" db="EMBL/GenBank/DDBJ databases">
        <title>Jade perch genome.</title>
        <authorList>
            <person name="Chao B."/>
        </authorList>
    </citation>
    <scope>NUCLEOTIDE SEQUENCE</scope>
    <source>
        <strain evidence="1">CB-2022</strain>
    </source>
</reference>
<evidence type="ECO:0000313" key="2">
    <source>
        <dbReference type="Proteomes" id="UP000831701"/>
    </source>
</evidence>
<dbReference type="Proteomes" id="UP000831701">
    <property type="component" value="Chromosome 9"/>
</dbReference>
<sequence length="2296" mass="253017">MGDAQSAQREGNKDAAAAEESGKVEDAHTEQNTEDKPLKNNAEISEINGKADKSIAGVNGHCEDEIAAEAILSQEVSETEKPSKEEDTPFENVDINEKESPNESDANEEVPLEMIEIDAKQNDINESFRRFFSNIGLKLTVRKGSSELATDVPNETNKEEPDRPEDIAEDAKETKSENAEHSTDVNIAQEICDNDSTTCPTLTDATSEDVLENADEKTTETKEETESDHANAATTLPVKQDTHQNAMPEEEPRSTSPSSPEEEVVSPIKRFFTTGIFSGLRKKKKPAENETTEKELVNMGKKEEEVTTEETVQDQQDKEITLGVDAAAVETEHKENELKEEILSSQEKDKIQASPLKRLLSGSSLKKGSKKQRGRKSSDAKLSDSGEHVSDQLLSSTESAKNLKEEGPTQPAADVAGEEDGAWASFKKLVTPKKRIKRPSLSNEETQIPDSVEEPKPSDGEQISDHSTEEGKKRKDSSVSWEAVLCGSGRRRSRKTSDSEDESPQIDNNDIKQDRSSKHGAESPLESSNDNESETLAASPKQAGSPSEGEGGSTWKSFKKLVTPKRKAKDEDESKETIQSDGEVCQDESSFSIKKLLPGRKKRKSVEKQDQVSSDEADRDIGSGDEDSETPAVVPLSEFDTAETEVHIQTQADIESHIPVEADYELQQDLQTHVAESVLPCDSLQTEAKKVQDSDISEKQESTTPTSNEEPDDLTESTTKHQQLSDIPEEGLITETPASVNEEAARDDTIADDLIEITSEAFTAPEPLDITQADETEMISAVSQLSTESSKTSGNATPVPAEYDIVETDVLLHQVVETISPSPQAVQVCSDNLSAERIVSSASPQIMETFVKEEHTILETHRRSDATAINTGLNVEELDATNELVATVQTESIFEVNDSVSTEIVSEVPTEEFDTAEIAVDEVHEVSVTHTEESIEEKELKRIDESHHPVECLSEDVSTDILPKGEEIVTDEGSLVEEHQAGTEPTKTDLEETDRDDVVGDKTKDEALKQDVQSLTEMENEIMHNITDEIQVEDQDQPPAQAEKLQDLADVQAEVNVEPEKEDDLEKDAAKTEHVQVEESLDTVQISMLDSEEASVQSTEEGVKSEDIPQEETATDEPKQIEEHLTKVKIVSEVPTEEFDTAEIAEDEVHEVSVTHTEESIEEKDLKRIDESHHPVECLSENVSTDILPKGEEIVTDEGSLVEEHQAETEPTKTDLEETDRDDVVGDKTKDEALKQDVQSLTEMENEIMHNITDEIQVEDQDQPPAQAEKLQDSADVQAEVNVEPEKEDDLEKDAAKTEHVQVEESLDTVQISMLDSEEASVQSPEEGVKSEDIPQEETATDEPKQTEEHLTKVSVEPENKELPLEKEESVQSLENEVTSEDVPEAETVKEVNLEPTDASEIGHIQEVLQAVQAATLDSEGDRLLSVEKEVIQEDIPTVENIIDEPKQENEVRIEPEEELPVEAIKAEPEVLPAVVTDNATETKSEEEAETGSIVQELERKILLEDVPKPATSNVIASVTDEIEGEVVAQLDKALELKEDQKTETEISGDVEIEKEDCIPEVVDEIQKITAVHVTSVNEEACDVQVLEKTVFTEETPAPSKDNAAFTDEPKHEAHLGVVQVSVEEEKEKELPGTEIRTATVEHAIVAQVVTCNLKEVTASIPDILIEKTSEIIEPLIDTVANKLKIKEEVEVAIPIVKDNMAETAEEGSVVVMVHAPSVEHGDNHQIQVQVVDTDIKSAETIVESVLELGVTEHKEVIDVCLETVKKVDNLSATAETEDQFINEENEVTIQEVIQHVKENLPETVHKSVDVNLEQVNQPDTVTDVSEMVESKSKEVEDQKAMEQSIQTTMERQDEAPAVISEDSATEQQVSKELMQTPDTPGSSDVTIHDHKEDLEETKAEWEKSETDVTAEEFKSSSELVVKKSHEQVPMTQVTPSPLVPPSNTGLVVPQNTGIISSIGNVESPSSLSLEFKLNIHFGQTKAPVYPSPTTETSERVKQTEVSDVGVQAIEELTKTERSESQKQTEATDFKPVTNVDSTERAVVTTPPVLLDVGIQAMETVETAEQSKPTEKVISNVQTTETIQTVRQTEEIEVSLSQPPTEVPAEATQISKAAPNLFVTQPVLQKAAKQAMETAEPAEQIKPTESVTSSVHATEIIQPARPTEKGEVFLSQPVLSEALNQDTKAEESIKQTEEENDQDVWMDAEEIIYTQEETEVFLLEVEKPLEPQKESEEAEIAGLEHEVEMVSISKTEEEESQQEVQKVGGICEIDSEGEDFTVALEHPDTATASVTTMEWD</sequence>
<comment type="caution">
    <text evidence="1">The sequence shown here is derived from an EMBL/GenBank/DDBJ whole genome shotgun (WGS) entry which is preliminary data.</text>
</comment>
<protein>
    <submittedName>
        <fullName evidence="1">Uncharacterized protein</fullName>
    </submittedName>
</protein>
<accession>A0ACB8WIQ9</accession>
<gene>
    <name evidence="1" type="ORF">L3Q82_008220</name>
</gene>
<dbReference type="EMBL" id="CM041539">
    <property type="protein sequence ID" value="KAI3367162.1"/>
    <property type="molecule type" value="Genomic_DNA"/>
</dbReference>
<organism evidence="1 2">
    <name type="scientific">Scortum barcoo</name>
    <name type="common">barcoo grunter</name>
    <dbReference type="NCBI Taxonomy" id="214431"/>
    <lineage>
        <taxon>Eukaryota</taxon>
        <taxon>Metazoa</taxon>
        <taxon>Chordata</taxon>
        <taxon>Craniata</taxon>
        <taxon>Vertebrata</taxon>
        <taxon>Euteleostomi</taxon>
        <taxon>Actinopterygii</taxon>
        <taxon>Neopterygii</taxon>
        <taxon>Teleostei</taxon>
        <taxon>Neoteleostei</taxon>
        <taxon>Acanthomorphata</taxon>
        <taxon>Eupercaria</taxon>
        <taxon>Centrarchiformes</taxon>
        <taxon>Terapontoidei</taxon>
        <taxon>Terapontidae</taxon>
        <taxon>Scortum</taxon>
    </lineage>
</organism>
<keyword evidence="2" id="KW-1185">Reference proteome</keyword>
<proteinExistence type="predicted"/>
<name>A0ACB8WIQ9_9TELE</name>